<keyword evidence="1 2" id="KW-0732">Signal</keyword>
<dbReference type="PANTHER" id="PTHR31951">
    <property type="entry name" value="BIFUNCTIONAL INHIBITOR/LIPID-TRANSFER PROTEIN/SEED STORAGE 2S ALBUMIN SUPERFAMILY PROTEIN-RELATED"/>
    <property type="match status" value="1"/>
</dbReference>
<dbReference type="EMBL" id="AYRZ02000012">
    <property type="protein sequence ID" value="PHT64993.1"/>
    <property type="molecule type" value="Genomic_DNA"/>
</dbReference>
<feature type="chain" id="PRO_5013962131" description="Prolamin-like domain-containing protein" evidence="2">
    <location>
        <begin position="28"/>
        <end position="156"/>
    </location>
</feature>
<dbReference type="SMR" id="A0A2G2Y5E8"/>
<gene>
    <name evidence="4" type="ORF">T459_29418</name>
</gene>
<reference evidence="4 5" key="2">
    <citation type="journal article" date="2017" name="Genome Biol.">
        <title>New reference genome sequences of hot pepper reveal the massive evolution of plant disease-resistance genes by retroduplication.</title>
        <authorList>
            <person name="Kim S."/>
            <person name="Park J."/>
            <person name="Yeom S.I."/>
            <person name="Kim Y.M."/>
            <person name="Seo E."/>
            <person name="Kim K.T."/>
            <person name="Kim M.S."/>
            <person name="Lee J.M."/>
            <person name="Cheong K."/>
            <person name="Shin H.S."/>
            <person name="Kim S.B."/>
            <person name="Han K."/>
            <person name="Lee J."/>
            <person name="Park M."/>
            <person name="Lee H.A."/>
            <person name="Lee H.Y."/>
            <person name="Lee Y."/>
            <person name="Oh S."/>
            <person name="Lee J.H."/>
            <person name="Choi E."/>
            <person name="Choi E."/>
            <person name="Lee S.E."/>
            <person name="Jeon J."/>
            <person name="Kim H."/>
            <person name="Choi G."/>
            <person name="Song H."/>
            <person name="Lee J."/>
            <person name="Lee S.C."/>
            <person name="Kwon J.K."/>
            <person name="Lee H.Y."/>
            <person name="Koo N."/>
            <person name="Hong Y."/>
            <person name="Kim R.W."/>
            <person name="Kang W.H."/>
            <person name="Huh J.H."/>
            <person name="Kang B.C."/>
            <person name="Yang T.J."/>
            <person name="Lee Y.H."/>
            <person name="Bennetzen J.L."/>
            <person name="Choi D."/>
        </authorList>
    </citation>
    <scope>NUCLEOTIDE SEQUENCE [LARGE SCALE GENOMIC DNA]</scope>
    <source>
        <strain evidence="5">cv. CM334</strain>
    </source>
</reference>
<comment type="caution">
    <text evidence="4">The sequence shown here is derived from an EMBL/GenBank/DDBJ whole genome shotgun (WGS) entry which is preliminary data.</text>
</comment>
<evidence type="ECO:0000313" key="5">
    <source>
        <dbReference type="Proteomes" id="UP000222542"/>
    </source>
</evidence>
<dbReference type="Gramene" id="PHT64993">
    <property type="protein sequence ID" value="PHT64993"/>
    <property type="gene ID" value="T459_29418"/>
</dbReference>
<evidence type="ECO:0000313" key="4">
    <source>
        <dbReference type="EMBL" id="PHT64993.1"/>
    </source>
</evidence>
<proteinExistence type="predicted"/>
<protein>
    <recommendedName>
        <fullName evidence="3">Prolamin-like domain-containing protein</fullName>
    </recommendedName>
</protein>
<keyword evidence="5" id="KW-1185">Reference proteome</keyword>
<dbReference type="AlphaFoldDB" id="A0A2G2Y5E8"/>
<dbReference type="OMA" id="WKNSDKL"/>
<evidence type="ECO:0000256" key="1">
    <source>
        <dbReference type="ARBA" id="ARBA00022729"/>
    </source>
</evidence>
<organism evidence="4 5">
    <name type="scientific">Capsicum annuum</name>
    <name type="common">Capsicum pepper</name>
    <dbReference type="NCBI Taxonomy" id="4072"/>
    <lineage>
        <taxon>Eukaryota</taxon>
        <taxon>Viridiplantae</taxon>
        <taxon>Streptophyta</taxon>
        <taxon>Embryophyta</taxon>
        <taxon>Tracheophyta</taxon>
        <taxon>Spermatophyta</taxon>
        <taxon>Magnoliopsida</taxon>
        <taxon>eudicotyledons</taxon>
        <taxon>Gunneridae</taxon>
        <taxon>Pentapetalae</taxon>
        <taxon>asterids</taxon>
        <taxon>lamiids</taxon>
        <taxon>Solanales</taxon>
        <taxon>Solanaceae</taxon>
        <taxon>Solanoideae</taxon>
        <taxon>Capsiceae</taxon>
        <taxon>Capsicum</taxon>
    </lineage>
</organism>
<dbReference type="PANTHER" id="PTHR31951:SF22">
    <property type="entry name" value="ECA1 GAMETOGENESIS RELATED FAMILY"/>
    <property type="match status" value="1"/>
</dbReference>
<feature type="signal peptide" evidence="2">
    <location>
        <begin position="1"/>
        <end position="27"/>
    </location>
</feature>
<feature type="domain" description="Prolamin-like" evidence="3">
    <location>
        <begin position="73"/>
        <end position="147"/>
    </location>
</feature>
<sequence>MAIKSMRVIDIVAIAIIISLLTPKTLGDSSDITDSNYDELDAYGSSLYYSIPDEHRNHEEAFAPAPYAEQVEECLDNISDDCGAMIFNRIMDNGKYTNVEDCCCFQLLTLGRKCHNAIIESTLARHEMKGVNAAEIWKNSDKLWEECESISPSPSY</sequence>
<accession>A0A2G2Y5E8</accession>
<evidence type="ECO:0000256" key="2">
    <source>
        <dbReference type="SAM" id="SignalP"/>
    </source>
</evidence>
<dbReference type="Pfam" id="PF05617">
    <property type="entry name" value="Prolamin_like"/>
    <property type="match status" value="1"/>
</dbReference>
<reference evidence="4 5" key="1">
    <citation type="journal article" date="2014" name="Nat. Genet.">
        <title>Genome sequence of the hot pepper provides insights into the evolution of pungency in Capsicum species.</title>
        <authorList>
            <person name="Kim S."/>
            <person name="Park M."/>
            <person name="Yeom S.I."/>
            <person name="Kim Y.M."/>
            <person name="Lee J.M."/>
            <person name="Lee H.A."/>
            <person name="Seo E."/>
            <person name="Choi J."/>
            <person name="Cheong K."/>
            <person name="Kim K.T."/>
            <person name="Jung K."/>
            <person name="Lee G.W."/>
            <person name="Oh S.K."/>
            <person name="Bae C."/>
            <person name="Kim S.B."/>
            <person name="Lee H.Y."/>
            <person name="Kim S.Y."/>
            <person name="Kim M.S."/>
            <person name="Kang B.C."/>
            <person name="Jo Y.D."/>
            <person name="Yang H.B."/>
            <person name="Jeong H.J."/>
            <person name="Kang W.H."/>
            <person name="Kwon J.K."/>
            <person name="Shin C."/>
            <person name="Lim J.Y."/>
            <person name="Park J.H."/>
            <person name="Huh J.H."/>
            <person name="Kim J.S."/>
            <person name="Kim B.D."/>
            <person name="Cohen O."/>
            <person name="Paran I."/>
            <person name="Suh M.C."/>
            <person name="Lee S.B."/>
            <person name="Kim Y.K."/>
            <person name="Shin Y."/>
            <person name="Noh S.J."/>
            <person name="Park J."/>
            <person name="Seo Y.S."/>
            <person name="Kwon S.Y."/>
            <person name="Kim H.A."/>
            <person name="Park J.M."/>
            <person name="Kim H.J."/>
            <person name="Choi S.B."/>
            <person name="Bosland P.W."/>
            <person name="Reeves G."/>
            <person name="Jo S.H."/>
            <person name="Lee B.W."/>
            <person name="Cho H.T."/>
            <person name="Choi H.S."/>
            <person name="Lee M.S."/>
            <person name="Yu Y."/>
            <person name="Do Choi Y."/>
            <person name="Park B.S."/>
            <person name="van Deynze A."/>
            <person name="Ashrafi H."/>
            <person name="Hill T."/>
            <person name="Kim W.T."/>
            <person name="Pai H.S."/>
            <person name="Ahn H.K."/>
            <person name="Yeam I."/>
            <person name="Giovannoni J.J."/>
            <person name="Rose J.K."/>
            <person name="Sorensen I."/>
            <person name="Lee S.J."/>
            <person name="Kim R.W."/>
            <person name="Choi I.Y."/>
            <person name="Choi B.S."/>
            <person name="Lim J.S."/>
            <person name="Lee Y.H."/>
            <person name="Choi D."/>
        </authorList>
    </citation>
    <scope>NUCLEOTIDE SEQUENCE [LARGE SCALE GENOMIC DNA]</scope>
    <source>
        <strain evidence="5">cv. CM334</strain>
    </source>
</reference>
<dbReference type="OrthoDB" id="1368054at2759"/>
<evidence type="ECO:0000259" key="3">
    <source>
        <dbReference type="Pfam" id="PF05617"/>
    </source>
</evidence>
<dbReference type="InterPro" id="IPR008502">
    <property type="entry name" value="Prolamin-like"/>
</dbReference>
<dbReference type="Proteomes" id="UP000222542">
    <property type="component" value="Unassembled WGS sequence"/>
</dbReference>
<name>A0A2G2Y5E8_CAPAN</name>